<dbReference type="SUPFAM" id="SSF56112">
    <property type="entry name" value="Protein kinase-like (PK-like)"/>
    <property type="match status" value="1"/>
</dbReference>
<dbReference type="InterPro" id="IPR045269">
    <property type="entry name" value="Atg1-like"/>
</dbReference>
<evidence type="ECO:0000259" key="1">
    <source>
        <dbReference type="PROSITE" id="PS50011"/>
    </source>
</evidence>
<name>A0A6C0J067_9ZZZZ</name>
<dbReference type="InterPro" id="IPR000719">
    <property type="entry name" value="Prot_kinase_dom"/>
</dbReference>
<dbReference type="InterPro" id="IPR011009">
    <property type="entry name" value="Kinase-like_dom_sf"/>
</dbReference>
<dbReference type="AlphaFoldDB" id="A0A6C0J067"/>
<sequence length="258" mass="29911">MKLRPINKKNFVVSSVQKYTFLNASFGEGTFGRVFHEVKNKRFVIKCATEDKYVDQLKHEFEILLKIPPHCNIVYCYGFHSMRVGIVLEYVDGPSLMDIVYNSPRPNDIEIVRLFLEIGSALLHVHSHHIIHNDIKLENILLTKRYVTKLCDFGLSKFTPNDENIGCIGGTPDYLSPQFLLGIPSSYERDTWAFVVMLYEIIYKRPPFTSNTHIIRCTYEPCIPSSFADGIFRQSFIVDFTKRLTLSELMLLLTKFHF</sequence>
<dbReference type="PANTHER" id="PTHR24348:SF68">
    <property type="entry name" value="SERINE_THREONINE-PROTEIN KINASE ATG1C"/>
    <property type="match status" value="1"/>
</dbReference>
<dbReference type="PROSITE" id="PS00108">
    <property type="entry name" value="PROTEIN_KINASE_ST"/>
    <property type="match status" value="1"/>
</dbReference>
<evidence type="ECO:0000313" key="2">
    <source>
        <dbReference type="EMBL" id="QHT97033.1"/>
    </source>
</evidence>
<dbReference type="EMBL" id="MN740271">
    <property type="protein sequence ID" value="QHT97033.1"/>
    <property type="molecule type" value="Genomic_DNA"/>
</dbReference>
<dbReference type="GO" id="GO:0004674">
    <property type="term" value="F:protein serine/threonine kinase activity"/>
    <property type="evidence" value="ECO:0007669"/>
    <property type="project" value="InterPro"/>
</dbReference>
<dbReference type="GO" id="GO:0005737">
    <property type="term" value="C:cytoplasm"/>
    <property type="evidence" value="ECO:0007669"/>
    <property type="project" value="TreeGrafter"/>
</dbReference>
<protein>
    <recommendedName>
        <fullName evidence="1">Protein kinase domain-containing protein</fullName>
    </recommendedName>
</protein>
<dbReference type="SMART" id="SM00220">
    <property type="entry name" value="S_TKc"/>
    <property type="match status" value="1"/>
</dbReference>
<reference evidence="2" key="1">
    <citation type="journal article" date="2020" name="Nature">
        <title>Giant virus diversity and host interactions through global metagenomics.</title>
        <authorList>
            <person name="Schulz F."/>
            <person name="Roux S."/>
            <person name="Paez-Espino D."/>
            <person name="Jungbluth S."/>
            <person name="Walsh D.A."/>
            <person name="Denef V.J."/>
            <person name="McMahon K.D."/>
            <person name="Konstantinidis K.T."/>
            <person name="Eloe-Fadrosh E.A."/>
            <person name="Kyrpides N.C."/>
            <person name="Woyke T."/>
        </authorList>
    </citation>
    <scope>NUCLEOTIDE SEQUENCE</scope>
    <source>
        <strain evidence="2">GVMAG-M-3300024510-1</strain>
    </source>
</reference>
<feature type="domain" description="Protein kinase" evidence="1">
    <location>
        <begin position="20"/>
        <end position="258"/>
    </location>
</feature>
<accession>A0A6C0J067</accession>
<dbReference type="GO" id="GO:0005524">
    <property type="term" value="F:ATP binding"/>
    <property type="evidence" value="ECO:0007669"/>
    <property type="project" value="InterPro"/>
</dbReference>
<dbReference type="PANTHER" id="PTHR24348">
    <property type="entry name" value="SERINE/THREONINE-PROTEIN KINASE UNC-51-RELATED"/>
    <property type="match status" value="1"/>
</dbReference>
<dbReference type="Pfam" id="PF00069">
    <property type="entry name" value="Pkinase"/>
    <property type="match status" value="1"/>
</dbReference>
<dbReference type="PROSITE" id="PS50011">
    <property type="entry name" value="PROTEIN_KINASE_DOM"/>
    <property type="match status" value="1"/>
</dbReference>
<dbReference type="Gene3D" id="1.10.510.10">
    <property type="entry name" value="Transferase(Phosphotransferase) domain 1"/>
    <property type="match status" value="1"/>
</dbReference>
<dbReference type="GO" id="GO:0010506">
    <property type="term" value="P:regulation of autophagy"/>
    <property type="evidence" value="ECO:0007669"/>
    <property type="project" value="InterPro"/>
</dbReference>
<organism evidence="2">
    <name type="scientific">viral metagenome</name>
    <dbReference type="NCBI Taxonomy" id="1070528"/>
    <lineage>
        <taxon>unclassified sequences</taxon>
        <taxon>metagenomes</taxon>
        <taxon>organismal metagenomes</taxon>
    </lineage>
</organism>
<proteinExistence type="predicted"/>
<dbReference type="InterPro" id="IPR008271">
    <property type="entry name" value="Ser/Thr_kinase_AS"/>
</dbReference>